<evidence type="ECO:0000256" key="1">
    <source>
        <dbReference type="SAM" id="MobiDB-lite"/>
    </source>
</evidence>
<feature type="region of interest" description="Disordered" evidence="1">
    <location>
        <begin position="195"/>
        <end position="229"/>
    </location>
</feature>
<organism evidence="3 4">
    <name type="scientific">Microbacterium resistens</name>
    <dbReference type="NCBI Taxonomy" id="156977"/>
    <lineage>
        <taxon>Bacteria</taxon>
        <taxon>Bacillati</taxon>
        <taxon>Actinomycetota</taxon>
        <taxon>Actinomycetes</taxon>
        <taxon>Micrococcales</taxon>
        <taxon>Microbacteriaceae</taxon>
        <taxon>Microbacterium</taxon>
    </lineage>
</organism>
<dbReference type="Gene3D" id="1.10.1780.10">
    <property type="entry name" value="Clp, N-terminal domain"/>
    <property type="match status" value="1"/>
</dbReference>
<dbReference type="CDD" id="cd07814">
    <property type="entry name" value="SRPBCC_CalC_Aha1-like"/>
    <property type="match status" value="1"/>
</dbReference>
<dbReference type="InterPro" id="IPR019587">
    <property type="entry name" value="Polyketide_cyclase/dehydratase"/>
</dbReference>
<dbReference type="InterPro" id="IPR004176">
    <property type="entry name" value="Clp_R_N"/>
</dbReference>
<reference evidence="3 4" key="1">
    <citation type="submission" date="2023-01" db="EMBL/GenBank/DDBJ databases">
        <title>Characterization of estradiol degrading bacteria Microbacterium sp. MZT7 and reveal degrading genes through genome analysis.</title>
        <authorList>
            <person name="Hao P."/>
            <person name="Gao Y."/>
        </authorList>
    </citation>
    <scope>NUCLEOTIDE SEQUENCE [LARGE SCALE GENOMIC DNA]</scope>
    <source>
        <strain evidence="3 4">MZT7</strain>
    </source>
</reference>
<feature type="compositionally biased region" description="Polar residues" evidence="1">
    <location>
        <begin position="213"/>
        <end position="229"/>
    </location>
</feature>
<evidence type="ECO:0000313" key="3">
    <source>
        <dbReference type="EMBL" id="UGS27944.1"/>
    </source>
</evidence>
<dbReference type="EMBL" id="CP082781">
    <property type="protein sequence ID" value="UGS27944.1"/>
    <property type="molecule type" value="Genomic_DNA"/>
</dbReference>
<name>A0ABY3RVF5_9MICO</name>
<dbReference type="InterPro" id="IPR036628">
    <property type="entry name" value="Clp_N_dom_sf"/>
</dbReference>
<dbReference type="Pfam" id="PF10604">
    <property type="entry name" value="Polyketide_cyc2"/>
    <property type="match status" value="1"/>
</dbReference>
<dbReference type="Gene3D" id="3.30.530.20">
    <property type="match status" value="1"/>
</dbReference>
<dbReference type="RefSeq" id="WP_231821178.1">
    <property type="nucleotide sequence ID" value="NZ_CP082781.1"/>
</dbReference>
<feature type="domain" description="Clp R" evidence="2">
    <location>
        <begin position="16"/>
        <end position="70"/>
    </location>
</feature>
<proteinExistence type="predicted"/>
<accession>A0ABY3RVF5</accession>
<dbReference type="SUPFAM" id="SSF81923">
    <property type="entry name" value="Double Clp-N motif"/>
    <property type="match status" value="1"/>
</dbReference>
<gene>
    <name evidence="3" type="ORF">K8F61_07220</name>
</gene>
<protein>
    <submittedName>
        <fullName evidence="3">SRPBCC family protein</fullName>
    </submittedName>
</protein>
<evidence type="ECO:0000313" key="4">
    <source>
        <dbReference type="Proteomes" id="UP001199642"/>
    </source>
</evidence>
<keyword evidence="4" id="KW-1185">Reference proteome</keyword>
<sequence length="324" mass="35364">MTFTQTLTTSHTLSVTAMEEASRLGQHEADIDHLLLALTLTEQPAGQVLRAMGVTLHAARSALSELRADQLRSLGIATPEPAPGRITMQEGGEYTWTPRAVELMGRAAKHGGDATAVLRLLIAEPSGLIADLLERMGHSTEAVADRLDEVGTLSRHHPRKEPGTIVGTSEAFVPAPMAEVWALLADARRMPEWEPMTEDVDPPVGSPSPGSSWTTLGPRTSSNGKSLPAQTRRRTVELLIADEPAQIAWAFRFPDAPRSNSARLEIELSPAAGGTQLHLTWGWVRTRRRRPILGLVLRPLYRFFLWLQLQQISGGISRALRSPS</sequence>
<evidence type="ECO:0000259" key="2">
    <source>
        <dbReference type="Pfam" id="PF02861"/>
    </source>
</evidence>
<dbReference type="InterPro" id="IPR023393">
    <property type="entry name" value="START-like_dom_sf"/>
</dbReference>
<dbReference type="Pfam" id="PF02861">
    <property type="entry name" value="Clp_N"/>
    <property type="match status" value="1"/>
</dbReference>
<dbReference type="Proteomes" id="UP001199642">
    <property type="component" value="Chromosome"/>
</dbReference>
<dbReference type="SUPFAM" id="SSF55961">
    <property type="entry name" value="Bet v1-like"/>
    <property type="match status" value="1"/>
</dbReference>